<feature type="compositionally biased region" description="Acidic residues" evidence="1">
    <location>
        <begin position="491"/>
        <end position="509"/>
    </location>
</feature>
<feature type="compositionally biased region" description="Gly residues" evidence="1">
    <location>
        <begin position="130"/>
        <end position="139"/>
    </location>
</feature>
<protein>
    <submittedName>
        <fullName evidence="2">Uncharacterized protein</fullName>
    </submittedName>
</protein>
<evidence type="ECO:0000256" key="1">
    <source>
        <dbReference type="SAM" id="MobiDB-lite"/>
    </source>
</evidence>
<evidence type="ECO:0000313" key="3">
    <source>
        <dbReference type="Proteomes" id="UP000664859"/>
    </source>
</evidence>
<feature type="region of interest" description="Disordered" evidence="1">
    <location>
        <begin position="483"/>
        <end position="515"/>
    </location>
</feature>
<keyword evidence="3" id="KW-1185">Reference proteome</keyword>
<organism evidence="2 3">
    <name type="scientific">Tribonema minus</name>
    <dbReference type="NCBI Taxonomy" id="303371"/>
    <lineage>
        <taxon>Eukaryota</taxon>
        <taxon>Sar</taxon>
        <taxon>Stramenopiles</taxon>
        <taxon>Ochrophyta</taxon>
        <taxon>PX clade</taxon>
        <taxon>Xanthophyceae</taxon>
        <taxon>Tribonematales</taxon>
        <taxon>Tribonemataceae</taxon>
        <taxon>Tribonema</taxon>
    </lineage>
</organism>
<comment type="caution">
    <text evidence="2">The sequence shown here is derived from an EMBL/GenBank/DDBJ whole genome shotgun (WGS) entry which is preliminary data.</text>
</comment>
<dbReference type="AlphaFoldDB" id="A0A836CJ80"/>
<gene>
    <name evidence="2" type="ORF">JKP88DRAFT_276086</name>
</gene>
<proteinExistence type="predicted"/>
<accession>A0A836CJ80</accession>
<dbReference type="Proteomes" id="UP000664859">
    <property type="component" value="Unassembled WGS sequence"/>
</dbReference>
<reference evidence="2" key="1">
    <citation type="submission" date="2021-02" db="EMBL/GenBank/DDBJ databases">
        <title>First Annotated Genome of the Yellow-green Alga Tribonema minus.</title>
        <authorList>
            <person name="Mahan K.M."/>
        </authorList>
    </citation>
    <scope>NUCLEOTIDE SEQUENCE</scope>
    <source>
        <strain evidence="2">UTEX B ZZ1240</strain>
    </source>
</reference>
<evidence type="ECO:0000313" key="2">
    <source>
        <dbReference type="EMBL" id="KAG5187283.1"/>
    </source>
</evidence>
<feature type="region of interest" description="Disordered" evidence="1">
    <location>
        <begin position="130"/>
        <end position="152"/>
    </location>
</feature>
<name>A0A836CJ80_9STRA</name>
<dbReference type="EMBL" id="JAFCMP010000090">
    <property type="protein sequence ID" value="KAG5187283.1"/>
    <property type="molecule type" value="Genomic_DNA"/>
</dbReference>
<sequence>MAKPCKYQQEAVARFGLLPLPPEISCAGDWKLYLKERGAAADAEAARAAADAEEDDEYSEADLYGHALERDMRAAAQAALSADAGADPALAAALLAGLRVSADPEWEDGDAEGQLHALEAREIACRAARRGGGGGGGGDANNARAAVPGHKGSDDAAHLPLTAQVVPSAAFEARYWPVEYCSRREESGPQCSAAVLSSTAVRSQLWSPYALPRSVDIKLDYHHRTRSSWVDFGVAAAVRCAPRDGKKATWTPLFSCAFEDVPETGVEHIDRDAWRAVEAHDARGLDARGVATLRRWLFAEKPPGHHSGVISAPPQRSRAAERASDCAADSAAAAAAAASGMPSVCHCSLRCHRNLPAPVTMVHCPFPLPLSLSVEQGTAHRAGISDYALLSLVLAACGARLRQVHVGHTWRAYAAREAMARDGAWRDELADTTLSWVEHRARAATGALRPVDRYYEPYDVQSARTEWGREICSRLMDDGLMREEERARGSDDDDDDDDDDYDDEDDEEDAKMMPYVAPADAWAHFAGAGAPPPGRGGAGLW</sequence>